<dbReference type="PANTHER" id="PTHR30213">
    <property type="entry name" value="INNER MEMBRANE PROTEIN YHJD"/>
    <property type="match status" value="1"/>
</dbReference>
<evidence type="ECO:0000256" key="2">
    <source>
        <dbReference type="ARBA" id="ARBA00022475"/>
    </source>
</evidence>
<feature type="transmembrane region" description="Helical" evidence="7">
    <location>
        <begin position="260"/>
        <end position="279"/>
    </location>
</feature>
<feature type="compositionally biased region" description="Low complexity" evidence="6">
    <location>
        <begin position="25"/>
        <end position="45"/>
    </location>
</feature>
<feature type="transmembrane region" description="Helical" evidence="7">
    <location>
        <begin position="231"/>
        <end position="248"/>
    </location>
</feature>
<dbReference type="Pfam" id="PF03631">
    <property type="entry name" value="Virul_fac_BrkB"/>
    <property type="match status" value="1"/>
</dbReference>
<feature type="region of interest" description="Disordered" evidence="6">
    <location>
        <begin position="1"/>
        <end position="45"/>
    </location>
</feature>
<dbReference type="RefSeq" id="WP_387701086.1">
    <property type="nucleotide sequence ID" value="NZ_JBIAMX010000009.1"/>
</dbReference>
<gene>
    <name evidence="8" type="ORF">ACFYTF_17140</name>
</gene>
<evidence type="ECO:0000256" key="6">
    <source>
        <dbReference type="SAM" id="MobiDB-lite"/>
    </source>
</evidence>
<organism evidence="8 9">
    <name type="scientific">Nocardia thailandica</name>
    <dbReference type="NCBI Taxonomy" id="257275"/>
    <lineage>
        <taxon>Bacteria</taxon>
        <taxon>Bacillati</taxon>
        <taxon>Actinomycetota</taxon>
        <taxon>Actinomycetes</taxon>
        <taxon>Mycobacteriales</taxon>
        <taxon>Nocardiaceae</taxon>
        <taxon>Nocardia</taxon>
    </lineage>
</organism>
<feature type="transmembrane region" description="Helical" evidence="7">
    <location>
        <begin position="80"/>
        <end position="101"/>
    </location>
</feature>
<protein>
    <submittedName>
        <fullName evidence="8">YihY/virulence factor BrkB family protein</fullName>
    </submittedName>
</protein>
<evidence type="ECO:0000256" key="7">
    <source>
        <dbReference type="SAM" id="Phobius"/>
    </source>
</evidence>
<comment type="subcellular location">
    <subcellularLocation>
        <location evidence="1">Cell membrane</location>
        <topology evidence="1">Multi-pass membrane protein</topology>
    </subcellularLocation>
</comment>
<keyword evidence="2" id="KW-1003">Cell membrane</keyword>
<feature type="transmembrane region" description="Helical" evidence="7">
    <location>
        <begin position="144"/>
        <end position="165"/>
    </location>
</feature>
<keyword evidence="9" id="KW-1185">Reference proteome</keyword>
<evidence type="ECO:0000256" key="4">
    <source>
        <dbReference type="ARBA" id="ARBA00022989"/>
    </source>
</evidence>
<dbReference type="InterPro" id="IPR017039">
    <property type="entry name" value="Virul_fac_BrkB"/>
</dbReference>
<reference evidence="8 9" key="1">
    <citation type="submission" date="2024-10" db="EMBL/GenBank/DDBJ databases">
        <title>The Natural Products Discovery Center: Release of the First 8490 Sequenced Strains for Exploring Actinobacteria Biosynthetic Diversity.</title>
        <authorList>
            <person name="Kalkreuter E."/>
            <person name="Kautsar S.A."/>
            <person name="Yang D."/>
            <person name="Bader C.D."/>
            <person name="Teijaro C.N."/>
            <person name="Fluegel L."/>
            <person name="Davis C.M."/>
            <person name="Simpson J.R."/>
            <person name="Lauterbach L."/>
            <person name="Steele A.D."/>
            <person name="Gui C."/>
            <person name="Meng S."/>
            <person name="Li G."/>
            <person name="Viehrig K."/>
            <person name="Ye F."/>
            <person name="Su P."/>
            <person name="Kiefer A.F."/>
            <person name="Nichols A."/>
            <person name="Cepeda A.J."/>
            <person name="Yan W."/>
            <person name="Fan B."/>
            <person name="Jiang Y."/>
            <person name="Adhikari A."/>
            <person name="Zheng C.-J."/>
            <person name="Schuster L."/>
            <person name="Cowan T.M."/>
            <person name="Smanski M.J."/>
            <person name="Chevrette M.G."/>
            <person name="De Carvalho L.P.S."/>
            <person name="Shen B."/>
        </authorList>
    </citation>
    <scope>NUCLEOTIDE SEQUENCE [LARGE SCALE GENOMIC DNA]</scope>
    <source>
        <strain evidence="8 9">NPDC004045</strain>
    </source>
</reference>
<evidence type="ECO:0000256" key="1">
    <source>
        <dbReference type="ARBA" id="ARBA00004651"/>
    </source>
</evidence>
<dbReference type="EMBL" id="JBIAMX010000009">
    <property type="protein sequence ID" value="MFF0544558.1"/>
    <property type="molecule type" value="Genomic_DNA"/>
</dbReference>
<proteinExistence type="predicted"/>
<evidence type="ECO:0000256" key="5">
    <source>
        <dbReference type="ARBA" id="ARBA00023136"/>
    </source>
</evidence>
<name>A0ABW6PQQ3_9NOCA</name>
<dbReference type="Proteomes" id="UP001601444">
    <property type="component" value="Unassembled WGS sequence"/>
</dbReference>
<evidence type="ECO:0000313" key="9">
    <source>
        <dbReference type="Proteomes" id="UP001601444"/>
    </source>
</evidence>
<feature type="compositionally biased region" description="Low complexity" evidence="6">
    <location>
        <begin position="353"/>
        <end position="386"/>
    </location>
</feature>
<keyword evidence="5 7" id="KW-0472">Membrane</keyword>
<feature type="transmembrane region" description="Helical" evidence="7">
    <location>
        <begin position="186"/>
        <end position="211"/>
    </location>
</feature>
<sequence length="403" mass="43053">MLITEMNAEHVRSADTPPPRPVPAPGAGDPGADTPGQPSGEPSWSRRWSRTVWRVAARVAVKSWDDSIFNKSAAAAFWQMLSLAPLLLGLLGCLGFVGGWFGPDTVQIVESKIITFSREFFSPSVVSDLIEPTVDDVLGRGRGVVVSVGFVLSLWAGSSAMSTFVDAIVEAHGQADARHPVWQRIFALLLYIQFLLAAVLILPLVALGPSLIGKVLPDGWREPGLRLIDTFYYPIVGLLLVVGLATLYKAALHRSLPWHRLFWGAVVAGVFFMAASDLLRRYLAWVTGTGVSYGALATPIAFLLFTYFLGFAVILGAEFNATVQEFWPARATRIEQVKEWLATQMRDDENGAEDAAAAGAAPGTEPGDSVGESTAAPATGAAVVPEGAEKPAGTGQSPLRKLS</sequence>
<comment type="caution">
    <text evidence="8">The sequence shown here is derived from an EMBL/GenBank/DDBJ whole genome shotgun (WGS) entry which is preliminary data.</text>
</comment>
<evidence type="ECO:0000256" key="3">
    <source>
        <dbReference type="ARBA" id="ARBA00022692"/>
    </source>
</evidence>
<dbReference type="PANTHER" id="PTHR30213:SF0">
    <property type="entry name" value="UPF0761 MEMBRANE PROTEIN YIHY"/>
    <property type="match status" value="1"/>
</dbReference>
<accession>A0ABW6PQQ3</accession>
<evidence type="ECO:0000313" key="8">
    <source>
        <dbReference type="EMBL" id="MFF0544558.1"/>
    </source>
</evidence>
<feature type="region of interest" description="Disordered" evidence="6">
    <location>
        <begin position="350"/>
        <end position="403"/>
    </location>
</feature>
<keyword evidence="4 7" id="KW-1133">Transmembrane helix</keyword>
<feature type="transmembrane region" description="Helical" evidence="7">
    <location>
        <begin position="291"/>
        <end position="315"/>
    </location>
</feature>
<keyword evidence="3 7" id="KW-0812">Transmembrane</keyword>